<evidence type="ECO:0000256" key="3">
    <source>
        <dbReference type="ARBA" id="ARBA00022630"/>
    </source>
</evidence>
<dbReference type="SUPFAM" id="SSF54373">
    <property type="entry name" value="FAD-linked reductases, C-terminal domain"/>
    <property type="match status" value="1"/>
</dbReference>
<dbReference type="PANTHER" id="PTHR11552">
    <property type="entry name" value="GLUCOSE-METHANOL-CHOLINE GMC OXIDOREDUCTASE"/>
    <property type="match status" value="1"/>
</dbReference>
<accession>A0AAD1G162</accession>
<feature type="binding site" evidence="5">
    <location>
        <position position="509"/>
    </location>
    <ligand>
        <name>substrate</name>
    </ligand>
</feature>
<comment type="cofactor">
    <cofactor evidence="1 5">
        <name>FAD</name>
        <dbReference type="ChEBI" id="CHEBI:57692"/>
    </cofactor>
</comment>
<dbReference type="PIRSF" id="PIRSF000137">
    <property type="entry name" value="Alcohol_oxidase"/>
    <property type="match status" value="1"/>
</dbReference>
<evidence type="ECO:0000313" key="8">
    <source>
        <dbReference type="EMBL" id="BBE34345.1"/>
    </source>
</evidence>
<dbReference type="InterPro" id="IPR000172">
    <property type="entry name" value="GMC_OxRdtase_N"/>
</dbReference>
<dbReference type="KEGG" id="smic:SmB9_20030"/>
<dbReference type="Proteomes" id="UP000276029">
    <property type="component" value="Unassembled WGS sequence"/>
</dbReference>
<dbReference type="PROSITE" id="PS51318">
    <property type="entry name" value="TAT"/>
    <property type="match status" value="1"/>
</dbReference>
<evidence type="ECO:0000256" key="5">
    <source>
        <dbReference type="PIRSR" id="PIRSR000137-2"/>
    </source>
</evidence>
<feature type="domain" description="Glucose-methanol-choline oxidoreductase N-terminal" evidence="7">
    <location>
        <begin position="141"/>
        <end position="164"/>
    </location>
</feature>
<dbReference type="PROSITE" id="PS00623">
    <property type="entry name" value="GMC_OXRED_1"/>
    <property type="match status" value="1"/>
</dbReference>
<evidence type="ECO:0000313" key="9">
    <source>
        <dbReference type="EMBL" id="RKS91372.1"/>
    </source>
</evidence>
<dbReference type="InterPro" id="IPR012132">
    <property type="entry name" value="GMC_OxRdtase"/>
</dbReference>
<dbReference type="EMBL" id="RBWX01000007">
    <property type="protein sequence ID" value="RKS91372.1"/>
    <property type="molecule type" value="Genomic_DNA"/>
</dbReference>
<dbReference type="Pfam" id="PF00732">
    <property type="entry name" value="GMC_oxred_N"/>
    <property type="match status" value="1"/>
</dbReference>
<dbReference type="EMBL" id="AP018711">
    <property type="protein sequence ID" value="BBE34345.1"/>
    <property type="molecule type" value="Genomic_DNA"/>
</dbReference>
<dbReference type="Proteomes" id="UP000275727">
    <property type="component" value="Chromosome"/>
</dbReference>
<proteinExistence type="inferred from homology"/>
<dbReference type="GO" id="GO:0016614">
    <property type="term" value="F:oxidoreductase activity, acting on CH-OH group of donors"/>
    <property type="evidence" value="ECO:0007669"/>
    <property type="project" value="InterPro"/>
</dbReference>
<evidence type="ECO:0000256" key="4">
    <source>
        <dbReference type="ARBA" id="ARBA00022827"/>
    </source>
</evidence>
<keyword evidence="4 5" id="KW-0274">FAD</keyword>
<comment type="similarity">
    <text evidence="2 6">Belongs to the GMC oxidoreductase family.</text>
</comment>
<keyword evidence="3 6" id="KW-0285">Flavoprotein</keyword>
<evidence type="ECO:0000313" key="11">
    <source>
        <dbReference type="Proteomes" id="UP000276029"/>
    </source>
</evidence>
<keyword evidence="11" id="KW-1185">Reference proteome</keyword>
<dbReference type="PANTHER" id="PTHR11552:SF147">
    <property type="entry name" value="CHOLINE DEHYDROGENASE, MITOCHONDRIAL"/>
    <property type="match status" value="1"/>
</dbReference>
<dbReference type="RefSeq" id="WP_160119162.1">
    <property type="nucleotide sequence ID" value="NZ_AP018711.1"/>
</dbReference>
<dbReference type="GO" id="GO:0050660">
    <property type="term" value="F:flavin adenine dinucleotide binding"/>
    <property type="evidence" value="ECO:0007669"/>
    <property type="project" value="InterPro"/>
</dbReference>
<dbReference type="Gene3D" id="3.30.560.10">
    <property type="entry name" value="Glucose Oxidase, domain 3"/>
    <property type="match status" value="1"/>
</dbReference>
<dbReference type="InterPro" id="IPR006311">
    <property type="entry name" value="TAT_signal"/>
</dbReference>
<dbReference type="InterPro" id="IPR036188">
    <property type="entry name" value="FAD/NAD-bd_sf"/>
</dbReference>
<dbReference type="SUPFAM" id="SSF51905">
    <property type="entry name" value="FAD/NAD(P)-binding domain"/>
    <property type="match status" value="1"/>
</dbReference>
<organism evidence="8 10">
    <name type="scientific">Sphingosinicella microcystinivorans</name>
    <dbReference type="NCBI Taxonomy" id="335406"/>
    <lineage>
        <taxon>Bacteria</taxon>
        <taxon>Pseudomonadati</taxon>
        <taxon>Pseudomonadota</taxon>
        <taxon>Alphaproteobacteria</taxon>
        <taxon>Sphingomonadales</taxon>
        <taxon>Sphingosinicellaceae</taxon>
        <taxon>Sphingosinicella</taxon>
    </lineage>
</organism>
<protein>
    <submittedName>
        <fullName evidence="8">Choline dehydrogenase</fullName>
    </submittedName>
</protein>
<evidence type="ECO:0000256" key="2">
    <source>
        <dbReference type="ARBA" id="ARBA00010790"/>
    </source>
</evidence>
<dbReference type="Gene3D" id="3.50.50.60">
    <property type="entry name" value="FAD/NAD(P)-binding domain"/>
    <property type="match status" value="1"/>
</dbReference>
<evidence type="ECO:0000259" key="7">
    <source>
        <dbReference type="PROSITE" id="PS00623"/>
    </source>
</evidence>
<sequence>MIDPKIEAAQCLVDAAASGRLGRRGFMAALTGTFAGIVSVSAAETALAAGSVQHENRANGKRSFDYVVVGAGAAGCIIAARLARAGFDVALLEAGGDDEAAGAQVDDPSIWFTNIGGPLDWSYPSLPSPHLNGRSIPIGAGRVLGGGTSVNASLWVHGFQDDFNGWAEAGCTGWSAAEVMPIYRALENWAGPPSEWRGTDGAMDVCLPKTPHPTAVAWIEASREMGLPVLDDMNAPMREGAGYTNLSIRPDGSRASASRAYLRPALGLPNLTLLLASTATRLLFNGTRCTGVEIADAGGARQSFTASREVIVTAGGVGSAKLLLLSGIGPSKDLRKLGIGMVADLPGVGENFQDHPLLEGVILKYRGEMPSLAKGSDAVEATSFIRSALGGVPDLQPVLIQLPIATPALVAKYGEPPEQGFTIAPGLVRPTGRGWVKLSSTNFRDMPLLDCGFLSTDADMDATIRCIEFCLEFGQQKAFREISEGEAIPGRPLNRADIADFARDSATSYYHPVGTCKMGTDDMAVVDPTLRVCGIEGLRVCDSAVMPTITAGNTNAPAQLIGEKAARLILGEAA</sequence>
<gene>
    <name evidence="9" type="ORF">DFR51_0935</name>
    <name evidence="8" type="ORF">SmB9_20030</name>
</gene>
<feature type="binding site" evidence="5">
    <location>
        <position position="143"/>
    </location>
    <ligand>
        <name>FAD</name>
        <dbReference type="ChEBI" id="CHEBI:57692"/>
    </ligand>
</feature>
<reference evidence="8 10" key="1">
    <citation type="submission" date="2018-06" db="EMBL/GenBank/DDBJ databases">
        <title>Complete Genome Sequence of the Microcystin-Degrading Bacterium Sphingosinicella microcystinivorans Strain B-9.</title>
        <authorList>
            <person name="Jin H."/>
            <person name="Nishizawa T."/>
            <person name="Guo Y."/>
            <person name="Nishizawa A."/>
            <person name="Park H."/>
            <person name="Kato H."/>
            <person name="Tsuji K."/>
            <person name="Harada K."/>
        </authorList>
    </citation>
    <scope>NUCLEOTIDE SEQUENCE [LARGE SCALE GENOMIC DNA]</scope>
    <source>
        <strain evidence="8 10">B9</strain>
    </source>
</reference>
<evidence type="ECO:0000313" key="10">
    <source>
        <dbReference type="Proteomes" id="UP000275727"/>
    </source>
</evidence>
<dbReference type="Pfam" id="PF05199">
    <property type="entry name" value="GMC_oxred_C"/>
    <property type="match status" value="1"/>
</dbReference>
<evidence type="ECO:0000256" key="6">
    <source>
        <dbReference type="RuleBase" id="RU003968"/>
    </source>
</evidence>
<name>A0AAD1G162_SPHMI</name>
<dbReference type="AlphaFoldDB" id="A0AAD1G162"/>
<evidence type="ECO:0000256" key="1">
    <source>
        <dbReference type="ARBA" id="ARBA00001974"/>
    </source>
</evidence>
<reference evidence="9 11" key="2">
    <citation type="submission" date="2018-10" db="EMBL/GenBank/DDBJ databases">
        <title>Genomic Encyclopedia of Type Strains, Phase IV (KMG-IV): sequencing the most valuable type-strain genomes for metagenomic binning, comparative biology and taxonomic classification.</title>
        <authorList>
            <person name="Goeker M."/>
        </authorList>
    </citation>
    <scope>NUCLEOTIDE SEQUENCE [LARGE SCALE GENOMIC DNA]</scope>
    <source>
        <strain evidence="9 11">DSM 19791</strain>
    </source>
</reference>
<dbReference type="InterPro" id="IPR007867">
    <property type="entry name" value="GMC_OxRtase_C"/>
</dbReference>